<dbReference type="InterPro" id="IPR036388">
    <property type="entry name" value="WH-like_DNA-bd_sf"/>
</dbReference>
<dbReference type="PROSITE" id="PS50949">
    <property type="entry name" value="HTH_GNTR"/>
    <property type="match status" value="1"/>
</dbReference>
<keyword evidence="6" id="KW-1185">Reference proteome</keyword>
<keyword evidence="2" id="KW-0238">DNA-binding</keyword>
<keyword evidence="1" id="KW-0805">Transcription regulation</keyword>
<comment type="caution">
    <text evidence="5">The sequence shown here is derived from an EMBL/GenBank/DDBJ whole genome shotgun (WGS) entry which is preliminary data.</text>
</comment>
<dbReference type="SMART" id="SM00895">
    <property type="entry name" value="FCD"/>
    <property type="match status" value="1"/>
</dbReference>
<dbReference type="InterPro" id="IPR036390">
    <property type="entry name" value="WH_DNA-bd_sf"/>
</dbReference>
<dbReference type="Proteomes" id="UP001218170">
    <property type="component" value="Unassembled WGS sequence"/>
</dbReference>
<dbReference type="EMBL" id="JAQZCI010000009">
    <property type="protein sequence ID" value="MDD7963643.1"/>
    <property type="molecule type" value="Genomic_DNA"/>
</dbReference>
<dbReference type="PANTHER" id="PTHR43537">
    <property type="entry name" value="TRANSCRIPTIONAL REGULATOR, GNTR FAMILY"/>
    <property type="match status" value="1"/>
</dbReference>
<evidence type="ECO:0000256" key="3">
    <source>
        <dbReference type="ARBA" id="ARBA00023163"/>
    </source>
</evidence>
<sequence>MPLAPLDRPVSLRDHAYTAIRDAIVSGSLAPGQRLRDQELEDWLGVSRTPIREAIARLEVAGLVRTRRAKATEVAPLDERDAFAAQRIAASLHALAAHDGVPQLTANDVEAMRLANERFTVALSEGSVDEALAADDAFHDVLVAASANPLLPGLLEQVTPLLRRLERSRFSSLAGRDSVAAHARIIELAAAGDAAGAAAATQQNWLTLERLLSHPDSTASSTDL</sequence>
<proteinExistence type="predicted"/>
<dbReference type="PANTHER" id="PTHR43537:SF24">
    <property type="entry name" value="GLUCONATE OPERON TRANSCRIPTIONAL REPRESSOR"/>
    <property type="match status" value="1"/>
</dbReference>
<name>A0ABT5SLC5_9MICO</name>
<evidence type="ECO:0000256" key="2">
    <source>
        <dbReference type="ARBA" id="ARBA00023125"/>
    </source>
</evidence>
<dbReference type="Pfam" id="PF07729">
    <property type="entry name" value="FCD"/>
    <property type="match status" value="1"/>
</dbReference>
<evidence type="ECO:0000259" key="4">
    <source>
        <dbReference type="PROSITE" id="PS50949"/>
    </source>
</evidence>
<feature type="domain" description="HTH gntR-type" evidence="4">
    <location>
        <begin position="10"/>
        <end position="77"/>
    </location>
</feature>
<dbReference type="Gene3D" id="1.10.10.10">
    <property type="entry name" value="Winged helix-like DNA-binding domain superfamily/Winged helix DNA-binding domain"/>
    <property type="match status" value="1"/>
</dbReference>
<evidence type="ECO:0000256" key="1">
    <source>
        <dbReference type="ARBA" id="ARBA00023015"/>
    </source>
</evidence>
<evidence type="ECO:0000313" key="5">
    <source>
        <dbReference type="EMBL" id="MDD7963643.1"/>
    </source>
</evidence>
<dbReference type="InterPro" id="IPR000524">
    <property type="entry name" value="Tscrpt_reg_HTH_GntR"/>
</dbReference>
<dbReference type="InterPro" id="IPR008920">
    <property type="entry name" value="TF_FadR/GntR_C"/>
</dbReference>
<reference evidence="5 6" key="1">
    <citation type="submission" date="2023-02" db="EMBL/GenBank/DDBJ databases">
        <title>Study of novel species of the Microbacterium genus.</title>
        <authorList>
            <person name="Arroyo-Herrera I."/>
            <person name="Roman-Ponce B."/>
            <person name="Vasquez-Murrieta M.S."/>
        </authorList>
    </citation>
    <scope>NUCLEOTIDE SEQUENCE [LARGE SCALE GENOMIC DNA]</scope>
    <source>
        <strain evidence="5 6">NE1TT3</strain>
    </source>
</reference>
<organism evidence="5 6">
    <name type="scientific">Microbacterium thalli</name>
    <dbReference type="NCBI Taxonomy" id="3027921"/>
    <lineage>
        <taxon>Bacteria</taxon>
        <taxon>Bacillati</taxon>
        <taxon>Actinomycetota</taxon>
        <taxon>Actinomycetes</taxon>
        <taxon>Micrococcales</taxon>
        <taxon>Microbacteriaceae</taxon>
        <taxon>Microbacterium</taxon>
    </lineage>
</organism>
<dbReference type="Pfam" id="PF00392">
    <property type="entry name" value="GntR"/>
    <property type="match status" value="1"/>
</dbReference>
<dbReference type="Gene3D" id="1.20.120.530">
    <property type="entry name" value="GntR ligand-binding domain-like"/>
    <property type="match status" value="1"/>
</dbReference>
<dbReference type="SUPFAM" id="SSF48008">
    <property type="entry name" value="GntR ligand-binding domain-like"/>
    <property type="match status" value="1"/>
</dbReference>
<protein>
    <submittedName>
        <fullName evidence="5">GntR family transcriptional regulator</fullName>
    </submittedName>
</protein>
<dbReference type="CDD" id="cd07377">
    <property type="entry name" value="WHTH_GntR"/>
    <property type="match status" value="1"/>
</dbReference>
<gene>
    <name evidence="5" type="ORF">PUW80_14920</name>
</gene>
<dbReference type="InterPro" id="IPR011711">
    <property type="entry name" value="GntR_C"/>
</dbReference>
<dbReference type="SMART" id="SM00345">
    <property type="entry name" value="HTH_GNTR"/>
    <property type="match status" value="1"/>
</dbReference>
<keyword evidence="3" id="KW-0804">Transcription</keyword>
<dbReference type="RefSeq" id="WP_274265053.1">
    <property type="nucleotide sequence ID" value="NZ_JAQZCI010000009.1"/>
</dbReference>
<accession>A0ABT5SLC5</accession>
<evidence type="ECO:0000313" key="6">
    <source>
        <dbReference type="Proteomes" id="UP001218170"/>
    </source>
</evidence>
<dbReference type="SUPFAM" id="SSF46785">
    <property type="entry name" value="Winged helix' DNA-binding domain"/>
    <property type="match status" value="1"/>
</dbReference>